<sequence length="197" mass="21479">MRIILFGGFLGSGKTTTMLQVAKYLTTTRQETVAIIENEIGAAGIDDKLFSDSGLKVKKLFGGCVCCQITSDLLRAVESIHTSLSPDWLMIEMTGLAYPSKTAKILKTHSKSYSAFKIVTIVDRGRWSELIAMLKPLVIGQVSGSDLIVLNKADIAGEELQKIESELREIDAHIKVVATSAVSKLPSDVLEEVIYCE</sequence>
<proteinExistence type="predicted"/>
<dbReference type="STRING" id="112901.SAMN04488500_10167"/>
<evidence type="ECO:0000313" key="2">
    <source>
        <dbReference type="EMBL" id="SMC32032.1"/>
    </source>
</evidence>
<evidence type="ECO:0000313" key="3">
    <source>
        <dbReference type="Proteomes" id="UP000192738"/>
    </source>
</evidence>
<reference evidence="2 3" key="1">
    <citation type="submission" date="2017-04" db="EMBL/GenBank/DDBJ databases">
        <authorList>
            <person name="Afonso C.L."/>
            <person name="Miller P.J."/>
            <person name="Scott M.A."/>
            <person name="Spackman E."/>
            <person name="Goraichik I."/>
            <person name="Dimitrov K.M."/>
            <person name="Suarez D.L."/>
            <person name="Swayne D.E."/>
        </authorList>
    </citation>
    <scope>NUCLEOTIDE SEQUENCE [LARGE SCALE GENOMIC DNA]</scope>
    <source>
        <strain evidence="2 3">DSM 5090</strain>
    </source>
</reference>
<dbReference type="InterPro" id="IPR003495">
    <property type="entry name" value="CobW/HypB/UreG_nucleotide-bd"/>
</dbReference>
<dbReference type="PANTHER" id="PTHR13748">
    <property type="entry name" value="COBW-RELATED"/>
    <property type="match status" value="1"/>
</dbReference>
<dbReference type="RefSeq" id="WP_176215327.1">
    <property type="nucleotide sequence ID" value="NZ_CP155572.1"/>
</dbReference>
<dbReference type="Proteomes" id="UP000192738">
    <property type="component" value="Unassembled WGS sequence"/>
</dbReference>
<dbReference type="AlphaFoldDB" id="A0A1W1Y791"/>
<dbReference type="InterPro" id="IPR051316">
    <property type="entry name" value="Zinc-reg_GTPase_activator"/>
</dbReference>
<name>A0A1W1Y791_9FIRM</name>
<organism evidence="2 3">
    <name type="scientific">Sporomusa malonica</name>
    <dbReference type="NCBI Taxonomy" id="112901"/>
    <lineage>
        <taxon>Bacteria</taxon>
        <taxon>Bacillati</taxon>
        <taxon>Bacillota</taxon>
        <taxon>Negativicutes</taxon>
        <taxon>Selenomonadales</taxon>
        <taxon>Sporomusaceae</taxon>
        <taxon>Sporomusa</taxon>
    </lineage>
</organism>
<dbReference type="Pfam" id="PF02492">
    <property type="entry name" value="cobW"/>
    <property type="match status" value="1"/>
</dbReference>
<keyword evidence="3" id="KW-1185">Reference proteome</keyword>
<evidence type="ECO:0000259" key="1">
    <source>
        <dbReference type="Pfam" id="PF02492"/>
    </source>
</evidence>
<dbReference type="EMBL" id="FWXI01000001">
    <property type="protein sequence ID" value="SMC32032.1"/>
    <property type="molecule type" value="Genomic_DNA"/>
</dbReference>
<protein>
    <submittedName>
        <fullName evidence="2">CobW/HypB/UreG, nucleotide-binding domain</fullName>
    </submittedName>
</protein>
<gene>
    <name evidence="2" type="ORF">SAMN04488500_10167</name>
</gene>
<dbReference type="SUPFAM" id="SSF52540">
    <property type="entry name" value="P-loop containing nucleoside triphosphate hydrolases"/>
    <property type="match status" value="1"/>
</dbReference>
<dbReference type="InterPro" id="IPR027417">
    <property type="entry name" value="P-loop_NTPase"/>
</dbReference>
<accession>A0A1W1Y791</accession>
<dbReference type="PANTHER" id="PTHR13748:SF62">
    <property type="entry name" value="COBW DOMAIN-CONTAINING PROTEIN"/>
    <property type="match status" value="1"/>
</dbReference>
<feature type="domain" description="CobW/HypB/UreG nucleotide-binding" evidence="1">
    <location>
        <begin position="3"/>
        <end position="177"/>
    </location>
</feature>
<dbReference type="Gene3D" id="3.40.50.300">
    <property type="entry name" value="P-loop containing nucleotide triphosphate hydrolases"/>
    <property type="match status" value="1"/>
</dbReference>
<dbReference type="GO" id="GO:0005737">
    <property type="term" value="C:cytoplasm"/>
    <property type="evidence" value="ECO:0007669"/>
    <property type="project" value="TreeGrafter"/>
</dbReference>